<name>A0A6V8PCM1_9ACTN</name>
<dbReference type="Gene3D" id="2.10.260.10">
    <property type="match status" value="1"/>
</dbReference>
<reference evidence="1 2" key="1">
    <citation type="journal article" date="2020" name="Front. Microbiol.">
        <title>Single-cell genomics of novel Actinobacteria with the Wood-Ljungdahl pathway discovered in a serpentinizing system.</title>
        <authorList>
            <person name="Merino N."/>
            <person name="Kawai M."/>
            <person name="Boyd E.S."/>
            <person name="Colman D.R."/>
            <person name="McGlynn S.E."/>
            <person name="Nealson K.H."/>
            <person name="Kurokawa K."/>
            <person name="Hongoh Y."/>
        </authorList>
    </citation>
    <scope>NUCLEOTIDE SEQUENCE [LARGE SCALE GENOMIC DNA]</scope>
    <source>
        <strain evidence="1 2">S33</strain>
    </source>
</reference>
<proteinExistence type="predicted"/>
<evidence type="ECO:0008006" key="3">
    <source>
        <dbReference type="Google" id="ProtNLM"/>
    </source>
</evidence>
<evidence type="ECO:0000313" key="2">
    <source>
        <dbReference type="Proteomes" id="UP000591948"/>
    </source>
</evidence>
<organism evidence="1 2">
    <name type="scientific">Candidatus Hakubella thermalkaliphila</name>
    <dbReference type="NCBI Taxonomy" id="2754717"/>
    <lineage>
        <taxon>Bacteria</taxon>
        <taxon>Bacillati</taxon>
        <taxon>Actinomycetota</taxon>
        <taxon>Actinomycetota incertae sedis</taxon>
        <taxon>Candidatus Hakubellales</taxon>
        <taxon>Candidatus Hakubellaceae</taxon>
        <taxon>Candidatus Hakubella</taxon>
    </lineage>
</organism>
<dbReference type="EMBL" id="BLRY01000315">
    <property type="protein sequence ID" value="GFP28631.1"/>
    <property type="molecule type" value="Genomic_DNA"/>
</dbReference>
<comment type="caution">
    <text evidence="1">The sequence shown here is derived from an EMBL/GenBank/DDBJ whole genome shotgun (WGS) entry which is preliminary data.</text>
</comment>
<keyword evidence="2" id="KW-1185">Reference proteome</keyword>
<feature type="non-terminal residue" evidence="1">
    <location>
        <position position="29"/>
    </location>
</feature>
<dbReference type="AlphaFoldDB" id="A0A6V8PCM1"/>
<accession>A0A6V8PCM1</accession>
<sequence length="29" mass="3266">MSTVSISGKGWVVIPKKLRARYGFKKGDR</sequence>
<dbReference type="Proteomes" id="UP000591948">
    <property type="component" value="Unassembled WGS sequence"/>
</dbReference>
<evidence type="ECO:0000313" key="1">
    <source>
        <dbReference type="EMBL" id="GFP28631.1"/>
    </source>
</evidence>
<gene>
    <name evidence="1" type="ORF">HKBW3S33_02045</name>
</gene>
<dbReference type="SUPFAM" id="SSF89447">
    <property type="entry name" value="AbrB/MazE/MraZ-like"/>
    <property type="match status" value="1"/>
</dbReference>
<dbReference type="InterPro" id="IPR037914">
    <property type="entry name" value="SpoVT-AbrB_sf"/>
</dbReference>
<protein>
    <recommendedName>
        <fullName evidence="3">SpoVT-AbrB domain-containing protein</fullName>
    </recommendedName>
</protein>